<evidence type="ECO:0000313" key="13">
    <source>
        <dbReference type="Proteomes" id="UP000189981"/>
    </source>
</evidence>
<dbReference type="SUPFAM" id="SSF81296">
    <property type="entry name" value="E set domains"/>
    <property type="match status" value="1"/>
</dbReference>
<dbReference type="Pfam" id="PF03173">
    <property type="entry name" value="CHB_HEX"/>
    <property type="match status" value="1"/>
</dbReference>
<evidence type="ECO:0000256" key="4">
    <source>
        <dbReference type="ARBA" id="ARBA00022801"/>
    </source>
</evidence>
<evidence type="ECO:0000256" key="10">
    <source>
        <dbReference type="SAM" id="SignalP"/>
    </source>
</evidence>
<dbReference type="PANTHER" id="PTHR22600">
    <property type="entry name" value="BETA-HEXOSAMINIDASE"/>
    <property type="match status" value="1"/>
</dbReference>
<dbReference type="OrthoDB" id="1006965at2"/>
<dbReference type="CDD" id="cd02847">
    <property type="entry name" value="E_set_Chitobiase_C"/>
    <property type="match status" value="1"/>
</dbReference>
<feature type="region of interest" description="Disordered" evidence="9">
    <location>
        <begin position="33"/>
        <end position="84"/>
    </location>
</feature>
<dbReference type="Pfam" id="PF00728">
    <property type="entry name" value="Glyco_hydro_20"/>
    <property type="match status" value="1"/>
</dbReference>
<comment type="catalytic activity">
    <reaction evidence="1">
        <text>Hydrolysis of terminal non-reducing N-acetyl-D-hexosamine residues in N-acetyl-beta-D-hexosaminides.</text>
        <dbReference type="EC" id="3.2.1.52"/>
    </reaction>
</comment>
<dbReference type="GO" id="GO:0016020">
    <property type="term" value="C:membrane"/>
    <property type="evidence" value="ECO:0007669"/>
    <property type="project" value="TreeGrafter"/>
</dbReference>
<dbReference type="Proteomes" id="UP000189981">
    <property type="component" value="Unassembled WGS sequence"/>
</dbReference>
<dbReference type="GO" id="GO:0030247">
    <property type="term" value="F:polysaccharide binding"/>
    <property type="evidence" value="ECO:0007669"/>
    <property type="project" value="InterPro"/>
</dbReference>
<accession>A0A1T5B3D7</accession>
<dbReference type="InterPro" id="IPR059177">
    <property type="entry name" value="GH29D-like_dom"/>
</dbReference>
<evidence type="ECO:0000313" key="12">
    <source>
        <dbReference type="EMBL" id="SKB41705.1"/>
    </source>
</evidence>
<dbReference type="Gene3D" id="3.30.379.10">
    <property type="entry name" value="Chitobiase/beta-hexosaminidase domain 2-like"/>
    <property type="match status" value="1"/>
</dbReference>
<dbReference type="STRING" id="572036.SAMN05661099_1245"/>
<dbReference type="InterPro" id="IPR015883">
    <property type="entry name" value="Glyco_hydro_20_cat"/>
</dbReference>
<dbReference type="SMART" id="SM01081">
    <property type="entry name" value="CHB_HEX"/>
    <property type="match status" value="1"/>
</dbReference>
<feature type="active site" description="Proton donor" evidence="8">
    <location>
        <position position="585"/>
    </location>
</feature>
<gene>
    <name evidence="12" type="ORF">SAMN05661099_1245</name>
</gene>
<sequence>MIRTFISQTKALNLFILLLVALAVPAFSQVKTTPAKATPAKTTPAKTTPAKTTPAKAAPAKTTPAKTTPAKTTPAKTTTTTSAAKPAPAYKLRVEWKPVQNNYEGKSQSLANLIIFNDSDIDLPPNGWTLYFNYSGSFPKPESRGLTISYINGDLYKIEPNPASDGIAAGASINYPMVRSGSIDNITMNPQGFYLVMDSAPTKAIPVPATYPDPDNTFLKSLAAASNSWMNPANVFARNLVVKDVDEEQLVKIFPTPALYNTATGQFSLYAGTRIYAEPAFAKEANYLASELEKVLLLKPGIVPELPTGNSIILQKNTRMAPENYSLKVTSAGVVISASSPSGAFYGIQSLKTLMPASSWKGKQQTILIPGVEVMDGPRFGYRSLMLDISRNFQPKEEILKVLDVMSLYKLNALHLHFSDDEGWRVEIPSLPELTTVGSVRGHTVDNKNNIQPSFGSGGAVNVLPGSGHYSKKDFIEILKYAAVRHISVIPEIESPGHARAAIKSMENRYAKLMKAGKAAEANRYRLAEPADSSEYRSVQGWSDNVINVALPSAYNFMERVTDDLIAMYKEAGAPLKTIHFGGDEVPAGVWEKSPAYLALQKTNPKIKTTDDLWYYYFGKLNDMVKKRGLYVSGWEEAGMRKTTLDGKSHYIANPDFADDNFHLNVWNNTIGSGAEDLAYRLANGGYKVVLSPVSNQYFDLAYNNSYFEPGYKWGGLVDADKPFYFIPFDMLKNVKENGQGNPIGKLDQTGKIRLTDYGKSNIVGVQGLLWSENNISTGRLEYMLLPKLLGLAERAWSKDPDWATISDAAQADVLYNQSWIEFANRLGKRELPRLTYYNGGYSYRIPEPGLKQEGRRVVANIQYPGLEVRYTTDGSDPAVLSKLYTGPITERSTIKAAAFDASGRRSRIVELENR</sequence>
<dbReference type="InterPro" id="IPR012291">
    <property type="entry name" value="CBM2_carb-bd_dom_sf"/>
</dbReference>
<evidence type="ECO:0000256" key="1">
    <source>
        <dbReference type="ARBA" id="ARBA00001231"/>
    </source>
</evidence>
<evidence type="ECO:0000256" key="3">
    <source>
        <dbReference type="ARBA" id="ARBA00012663"/>
    </source>
</evidence>
<name>A0A1T5B3D7_9SPHI</name>
<feature type="chain" id="PRO_5011984369" description="beta-N-acetylhexosaminidase" evidence="10">
    <location>
        <begin position="29"/>
        <end position="915"/>
    </location>
</feature>
<evidence type="ECO:0000256" key="7">
    <source>
        <dbReference type="ARBA" id="ARBA00033000"/>
    </source>
</evidence>
<dbReference type="Gene3D" id="3.20.20.80">
    <property type="entry name" value="Glycosidases"/>
    <property type="match status" value="1"/>
</dbReference>
<dbReference type="InterPro" id="IPR014756">
    <property type="entry name" value="Ig_E-set"/>
</dbReference>
<keyword evidence="4" id="KW-0378">Hydrolase</keyword>
<dbReference type="GO" id="GO:0005975">
    <property type="term" value="P:carbohydrate metabolic process"/>
    <property type="evidence" value="ECO:0007669"/>
    <property type="project" value="InterPro"/>
</dbReference>
<keyword evidence="5" id="KW-0326">Glycosidase</keyword>
<dbReference type="SUPFAM" id="SSF55545">
    <property type="entry name" value="beta-N-acetylhexosaminidase-like domain"/>
    <property type="match status" value="1"/>
</dbReference>
<evidence type="ECO:0000256" key="9">
    <source>
        <dbReference type="SAM" id="MobiDB-lite"/>
    </source>
</evidence>
<evidence type="ECO:0000256" key="2">
    <source>
        <dbReference type="ARBA" id="ARBA00006285"/>
    </source>
</evidence>
<keyword evidence="10" id="KW-0732">Signal</keyword>
<dbReference type="InterPro" id="IPR008965">
    <property type="entry name" value="CBM2/CBM3_carb-bd_dom_sf"/>
</dbReference>
<keyword evidence="13" id="KW-1185">Reference proteome</keyword>
<evidence type="ECO:0000256" key="5">
    <source>
        <dbReference type="ARBA" id="ARBA00023295"/>
    </source>
</evidence>
<dbReference type="EMBL" id="FUYR01000001">
    <property type="protein sequence ID" value="SKB41705.1"/>
    <property type="molecule type" value="Genomic_DNA"/>
</dbReference>
<dbReference type="GO" id="GO:0004563">
    <property type="term" value="F:beta-N-acetylhexosaminidase activity"/>
    <property type="evidence" value="ECO:0007669"/>
    <property type="project" value="UniProtKB-EC"/>
</dbReference>
<dbReference type="SUPFAM" id="SSF51445">
    <property type="entry name" value="(Trans)glycosidases"/>
    <property type="match status" value="1"/>
</dbReference>
<dbReference type="Gene3D" id="2.60.40.10">
    <property type="entry name" value="Immunoglobulins"/>
    <property type="match status" value="1"/>
</dbReference>
<dbReference type="InterPro" id="IPR029018">
    <property type="entry name" value="Hex-like_dom2"/>
</dbReference>
<dbReference type="Pfam" id="PF13290">
    <property type="entry name" value="CHB_HEX_C_1"/>
    <property type="match status" value="1"/>
</dbReference>
<dbReference type="InterPro" id="IPR025705">
    <property type="entry name" value="Beta_hexosaminidase_sua/sub"/>
</dbReference>
<dbReference type="InterPro" id="IPR004867">
    <property type="entry name" value="CHB_C_dom"/>
</dbReference>
<protein>
    <recommendedName>
        <fullName evidence="3">beta-N-acetylhexosaminidase</fullName>
        <ecNumber evidence="3">3.2.1.52</ecNumber>
    </recommendedName>
    <alternativeName>
        <fullName evidence="6">Beta-N-acetylhexosaminidase</fullName>
    </alternativeName>
    <alternativeName>
        <fullName evidence="7">N-acetyl-beta-glucosaminidase</fullName>
    </alternativeName>
</protein>
<evidence type="ECO:0000256" key="8">
    <source>
        <dbReference type="PIRSR" id="PIRSR625705-1"/>
    </source>
</evidence>
<dbReference type="InterPro" id="IPR015882">
    <property type="entry name" value="HEX_bac_N"/>
</dbReference>
<dbReference type="InterPro" id="IPR004866">
    <property type="entry name" value="CHB/HEX_N_dom"/>
</dbReference>
<evidence type="ECO:0000256" key="6">
    <source>
        <dbReference type="ARBA" id="ARBA00030512"/>
    </source>
</evidence>
<organism evidence="12 13">
    <name type="scientific">Daejeonella lutea</name>
    <dbReference type="NCBI Taxonomy" id="572036"/>
    <lineage>
        <taxon>Bacteria</taxon>
        <taxon>Pseudomonadati</taxon>
        <taxon>Bacteroidota</taxon>
        <taxon>Sphingobacteriia</taxon>
        <taxon>Sphingobacteriales</taxon>
        <taxon>Sphingobacteriaceae</taxon>
        <taxon>Daejeonella</taxon>
    </lineage>
</organism>
<dbReference type="EC" id="3.2.1.52" evidence="3"/>
<reference evidence="13" key="1">
    <citation type="submission" date="2017-02" db="EMBL/GenBank/DDBJ databases">
        <authorList>
            <person name="Varghese N."/>
            <person name="Submissions S."/>
        </authorList>
    </citation>
    <scope>NUCLEOTIDE SEQUENCE [LARGE SCALE GENOMIC DNA]</scope>
    <source>
        <strain evidence="13">DSM 22385</strain>
    </source>
</reference>
<evidence type="ECO:0000259" key="11">
    <source>
        <dbReference type="SMART" id="SM01081"/>
    </source>
</evidence>
<comment type="similarity">
    <text evidence="2">Belongs to the glycosyl hydrolase 20 family.</text>
</comment>
<proteinExistence type="inferred from homology"/>
<dbReference type="PANTHER" id="PTHR22600:SF57">
    <property type="entry name" value="BETA-N-ACETYLHEXOSAMINIDASE"/>
    <property type="match status" value="1"/>
</dbReference>
<dbReference type="Gene3D" id="2.60.40.290">
    <property type="match status" value="1"/>
</dbReference>
<dbReference type="SUPFAM" id="SSF49384">
    <property type="entry name" value="Carbohydrate-binding domain"/>
    <property type="match status" value="1"/>
</dbReference>
<dbReference type="AlphaFoldDB" id="A0A1T5B3D7"/>
<feature type="signal peptide" evidence="10">
    <location>
        <begin position="1"/>
        <end position="28"/>
    </location>
</feature>
<dbReference type="GO" id="GO:0030203">
    <property type="term" value="P:glycosaminoglycan metabolic process"/>
    <property type="evidence" value="ECO:0007669"/>
    <property type="project" value="TreeGrafter"/>
</dbReference>
<dbReference type="Pfam" id="PF02838">
    <property type="entry name" value="Glyco_hydro_20b"/>
    <property type="match status" value="1"/>
</dbReference>
<dbReference type="PRINTS" id="PR00738">
    <property type="entry name" value="GLHYDRLASE20"/>
</dbReference>
<dbReference type="InterPro" id="IPR013783">
    <property type="entry name" value="Ig-like_fold"/>
</dbReference>
<dbReference type="InterPro" id="IPR017853">
    <property type="entry name" value="GH"/>
</dbReference>
<feature type="domain" description="Chitobiase/beta-hexosaminidases N-terminal" evidence="11">
    <location>
        <begin position="90"/>
        <end position="234"/>
    </location>
</feature>